<evidence type="ECO:0000313" key="3">
    <source>
        <dbReference type="Proteomes" id="UP001162131"/>
    </source>
</evidence>
<feature type="coiled-coil region" evidence="1">
    <location>
        <begin position="313"/>
        <end position="340"/>
    </location>
</feature>
<gene>
    <name evidence="2" type="ORF">BSTOLATCC_MIC39696</name>
</gene>
<feature type="coiled-coil region" evidence="1">
    <location>
        <begin position="386"/>
        <end position="526"/>
    </location>
</feature>
<accession>A0AAU9JG87</accession>
<sequence>MDLSEMNKVAYLQTENQNLKIQYRTAEEESHGKSLQINGLLQQIDLLQKKLSKYREGNVDKENLIKEKNDSLERAKLLENQLNLVSLENEDFRKANAEISKDNFNFQKKIKDLEENAVIFNKLKGNLEAKIDQLTKENSRLNGEIVKLHQSYEETKIKALNEIIAELKVRTGDHNIEKESLKNEIEQSHLIIERQNQSISNLNTSLRSSQNIVNELNEKLSKSNLELRQAQELLRENEEKYITLIEQLKNELNRNGMISEEMRQLALNLCIELNSLKTNNNNEELINLNIIVSKLQAEIANKEINFEAAWKELAFYKEKSENLEHALLEIKQENQYLQSKLYRIEEEHQKSQFHILKLSDYIDELEGRAAQNALKLESAYEKISFLTKSYDENKHIENERNNLKEVTELLSEEKNILEKENKQKDAKIKQQNSKIASTEKQLAEQSDTLSLKEQIIVNANKQIEILKKKLLSSPPRNKQVPNEDYDTIKKKVENLESQIKLLKEVIKGLQSDIKRKQQEISKLRKANSIRHSPIQNFSPPRDWNIHSFIQETEAMLHMPDLDELNRESPFVRKKNALNIFKISSPIKQKSKFDIRKSDF</sequence>
<keyword evidence="1" id="KW-0175">Coiled coil</keyword>
<evidence type="ECO:0000256" key="1">
    <source>
        <dbReference type="SAM" id="Coils"/>
    </source>
</evidence>
<dbReference type="AlphaFoldDB" id="A0AAU9JG87"/>
<reference evidence="2" key="1">
    <citation type="submission" date="2021-09" db="EMBL/GenBank/DDBJ databases">
        <authorList>
            <consortium name="AG Swart"/>
            <person name="Singh M."/>
            <person name="Singh A."/>
            <person name="Seah K."/>
            <person name="Emmerich C."/>
        </authorList>
    </citation>
    <scope>NUCLEOTIDE SEQUENCE</scope>
    <source>
        <strain evidence="2">ATCC30299</strain>
    </source>
</reference>
<name>A0AAU9JG87_9CILI</name>
<organism evidence="2 3">
    <name type="scientific">Blepharisma stoltei</name>
    <dbReference type="NCBI Taxonomy" id="1481888"/>
    <lineage>
        <taxon>Eukaryota</taxon>
        <taxon>Sar</taxon>
        <taxon>Alveolata</taxon>
        <taxon>Ciliophora</taxon>
        <taxon>Postciliodesmatophora</taxon>
        <taxon>Heterotrichea</taxon>
        <taxon>Heterotrichida</taxon>
        <taxon>Blepharismidae</taxon>
        <taxon>Blepharisma</taxon>
    </lineage>
</organism>
<evidence type="ECO:0000313" key="2">
    <source>
        <dbReference type="EMBL" id="CAG9325914.1"/>
    </source>
</evidence>
<comment type="caution">
    <text evidence="2">The sequence shown here is derived from an EMBL/GenBank/DDBJ whole genome shotgun (WGS) entry which is preliminary data.</text>
</comment>
<dbReference type="EMBL" id="CAJZBQ010000039">
    <property type="protein sequence ID" value="CAG9325914.1"/>
    <property type="molecule type" value="Genomic_DNA"/>
</dbReference>
<feature type="coiled-coil region" evidence="1">
    <location>
        <begin position="9"/>
        <end position="151"/>
    </location>
</feature>
<feature type="coiled-coil region" evidence="1">
    <location>
        <begin position="199"/>
        <end position="254"/>
    </location>
</feature>
<protein>
    <submittedName>
        <fullName evidence="2">Uncharacterized protein</fullName>
    </submittedName>
</protein>
<keyword evidence="3" id="KW-1185">Reference proteome</keyword>
<dbReference type="Proteomes" id="UP001162131">
    <property type="component" value="Unassembled WGS sequence"/>
</dbReference>
<proteinExistence type="predicted"/>